<dbReference type="InterPro" id="IPR002293">
    <property type="entry name" value="AA/rel_permease1"/>
</dbReference>
<reference evidence="9 10" key="1">
    <citation type="journal article" date="2024" name="Nat. Commun.">
        <title>Phylogenomics reveals the evolutionary origins of lichenization in chlorophyte algae.</title>
        <authorList>
            <person name="Puginier C."/>
            <person name="Libourel C."/>
            <person name="Otte J."/>
            <person name="Skaloud P."/>
            <person name="Haon M."/>
            <person name="Grisel S."/>
            <person name="Petersen M."/>
            <person name="Berrin J.G."/>
            <person name="Delaux P.M."/>
            <person name="Dal Grande F."/>
            <person name="Keller J."/>
        </authorList>
    </citation>
    <scope>NUCLEOTIDE SEQUENCE [LARGE SCALE GENOMIC DNA]</scope>
    <source>
        <strain evidence="9 10">SAG 2043</strain>
    </source>
</reference>
<evidence type="ECO:0000256" key="1">
    <source>
        <dbReference type="ARBA" id="ARBA00004651"/>
    </source>
</evidence>
<comment type="similarity">
    <text evidence="7">Belongs to the amino acid-polyamine-organocation (APC) superfamily. Polyamine:cation symporter (PHS) (TC 2.A.3.12) family.</text>
</comment>
<evidence type="ECO:0000256" key="6">
    <source>
        <dbReference type="ARBA" id="ARBA00023136"/>
    </source>
</evidence>
<feature type="transmembrane region" description="Helical" evidence="8">
    <location>
        <begin position="164"/>
        <end position="184"/>
    </location>
</feature>
<feature type="transmembrane region" description="Helical" evidence="8">
    <location>
        <begin position="396"/>
        <end position="415"/>
    </location>
</feature>
<dbReference type="GO" id="GO:0015203">
    <property type="term" value="F:polyamine transmembrane transporter activity"/>
    <property type="evidence" value="ECO:0007669"/>
    <property type="project" value="UniProtKB-ARBA"/>
</dbReference>
<dbReference type="PANTHER" id="PTHR45826">
    <property type="entry name" value="POLYAMINE TRANSPORTER PUT1"/>
    <property type="match status" value="1"/>
</dbReference>
<keyword evidence="3" id="KW-1003">Cell membrane</keyword>
<keyword evidence="2" id="KW-0813">Transport</keyword>
<keyword evidence="6 8" id="KW-0472">Membrane</keyword>
<feature type="transmembrane region" description="Helical" evidence="8">
    <location>
        <begin position="87"/>
        <end position="109"/>
    </location>
</feature>
<dbReference type="Pfam" id="PF13520">
    <property type="entry name" value="AA_permease_2"/>
    <property type="match status" value="1"/>
</dbReference>
<accession>A0AAW1PXR7</accession>
<dbReference type="PIRSF" id="PIRSF006060">
    <property type="entry name" value="AA_transporter"/>
    <property type="match status" value="1"/>
</dbReference>
<gene>
    <name evidence="9" type="ORF">WJX72_006764</name>
</gene>
<keyword evidence="5 8" id="KW-1133">Transmembrane helix</keyword>
<dbReference type="GO" id="GO:0005886">
    <property type="term" value="C:plasma membrane"/>
    <property type="evidence" value="ECO:0007669"/>
    <property type="project" value="UniProtKB-SubCell"/>
</dbReference>
<comment type="subcellular location">
    <subcellularLocation>
        <location evidence="1">Cell membrane</location>
        <topology evidence="1">Multi-pass membrane protein</topology>
    </subcellularLocation>
</comment>
<evidence type="ECO:0000256" key="5">
    <source>
        <dbReference type="ARBA" id="ARBA00022989"/>
    </source>
</evidence>
<evidence type="ECO:0000256" key="8">
    <source>
        <dbReference type="SAM" id="Phobius"/>
    </source>
</evidence>
<dbReference type="AlphaFoldDB" id="A0AAW1PXR7"/>
<feature type="transmembrane region" description="Helical" evidence="8">
    <location>
        <begin position="53"/>
        <end position="75"/>
    </location>
</feature>
<keyword evidence="4 8" id="KW-0812">Transmembrane</keyword>
<name>A0AAW1PXR7_9CHLO</name>
<evidence type="ECO:0000313" key="9">
    <source>
        <dbReference type="EMBL" id="KAK9812978.1"/>
    </source>
</evidence>
<evidence type="ECO:0000313" key="10">
    <source>
        <dbReference type="Proteomes" id="UP001489004"/>
    </source>
</evidence>
<evidence type="ECO:0000256" key="2">
    <source>
        <dbReference type="ARBA" id="ARBA00022448"/>
    </source>
</evidence>
<protein>
    <recommendedName>
        <fullName evidence="11">Amino acid transporter</fullName>
    </recommendedName>
</protein>
<feature type="transmembrane region" description="Helical" evidence="8">
    <location>
        <begin position="23"/>
        <end position="41"/>
    </location>
</feature>
<sequence length="491" mass="54030">MEEASSVPILGAVGEQIKRIKPLSLLPLVALIFYDVSGGPFGTEDAVSSGGPMLALLAFLILPFVWSVPEALVTAELATTFPENSGYVAWVTAAFGPFWGFQEGFWSWVSGVTDNSLYPVMFMSYLEAIIPALADGWQRRLLLFGVSITLSYVNYRGLTIVGRVAVGMTFFIVLPFVVLVGMSVPQIEPSNWKQMDWNAVKWGPFLNVMFWNLNYWDSVSTLAGEVPRPHKTFPRALAGAVVLVVLTYLLPLMAGLGVDADPDQWQLGFYASLAEKIGGRWLGWWIVAAAAVSQIGQFEAEMSSDSFQLQGMAERGFLPACLARRSKHDTPTLGIILSSLGVCTLVTFNFLQIVELLNIVYCLAELLEFVAFIYLRIKSPHLHRPYKVPLPTWGCALMLLPASCLLCTLLVMPVLRLDWQVMGWTLGTVVVGGAMYPLLQTARERGWCEFVGVSPHDFKASLFEGLPIAATPSLSNLHLLHDSQPQSEDES</sequence>
<comment type="caution">
    <text evidence="9">The sequence shown here is derived from an EMBL/GenBank/DDBJ whole genome shotgun (WGS) entry which is preliminary data.</text>
</comment>
<dbReference type="PANTHER" id="PTHR45826:SF2">
    <property type="entry name" value="AMINO ACID TRANSPORTER"/>
    <property type="match status" value="1"/>
</dbReference>
<feature type="transmembrane region" description="Helical" evidence="8">
    <location>
        <begin position="332"/>
        <end position="350"/>
    </location>
</feature>
<dbReference type="FunFam" id="1.20.1740.10:FF:000041">
    <property type="entry name" value="Amino acid permease, putative"/>
    <property type="match status" value="1"/>
</dbReference>
<evidence type="ECO:0000256" key="4">
    <source>
        <dbReference type="ARBA" id="ARBA00022692"/>
    </source>
</evidence>
<dbReference type="EMBL" id="JALJOR010000008">
    <property type="protein sequence ID" value="KAK9812978.1"/>
    <property type="molecule type" value="Genomic_DNA"/>
</dbReference>
<keyword evidence="10" id="KW-1185">Reference proteome</keyword>
<evidence type="ECO:0008006" key="11">
    <source>
        <dbReference type="Google" id="ProtNLM"/>
    </source>
</evidence>
<feature type="transmembrane region" description="Helical" evidence="8">
    <location>
        <begin position="356"/>
        <end position="375"/>
    </location>
</feature>
<evidence type="ECO:0000256" key="7">
    <source>
        <dbReference type="ARBA" id="ARBA00024041"/>
    </source>
</evidence>
<dbReference type="Gene3D" id="1.20.1740.10">
    <property type="entry name" value="Amino acid/polyamine transporter I"/>
    <property type="match status" value="1"/>
</dbReference>
<dbReference type="InterPro" id="IPR044566">
    <property type="entry name" value="RMV1-like"/>
</dbReference>
<dbReference type="Proteomes" id="UP001489004">
    <property type="component" value="Unassembled WGS sequence"/>
</dbReference>
<feature type="transmembrane region" description="Helical" evidence="8">
    <location>
        <begin position="236"/>
        <end position="258"/>
    </location>
</feature>
<evidence type="ECO:0000256" key="3">
    <source>
        <dbReference type="ARBA" id="ARBA00022475"/>
    </source>
</evidence>
<proteinExistence type="inferred from homology"/>
<organism evidence="9 10">
    <name type="scientific">[Myrmecia] bisecta</name>
    <dbReference type="NCBI Taxonomy" id="41462"/>
    <lineage>
        <taxon>Eukaryota</taxon>
        <taxon>Viridiplantae</taxon>
        <taxon>Chlorophyta</taxon>
        <taxon>core chlorophytes</taxon>
        <taxon>Trebouxiophyceae</taxon>
        <taxon>Trebouxiales</taxon>
        <taxon>Trebouxiaceae</taxon>
        <taxon>Myrmecia</taxon>
    </lineage>
</organism>